<dbReference type="SUPFAM" id="SSF48452">
    <property type="entry name" value="TPR-like"/>
    <property type="match status" value="1"/>
</dbReference>
<dbReference type="RefSeq" id="WP_379787150.1">
    <property type="nucleotide sequence ID" value="NZ_JBHSHL010000003.1"/>
</dbReference>
<accession>A0ABV9QHI9</accession>
<proteinExistence type="predicted"/>
<dbReference type="Proteomes" id="UP001595916">
    <property type="component" value="Unassembled WGS sequence"/>
</dbReference>
<evidence type="ECO:0000313" key="1">
    <source>
        <dbReference type="EMBL" id="MFC4803698.1"/>
    </source>
</evidence>
<sequence length="145" mass="17319">MALLEQDVFQKAVEYFRKAGQFAREGEFKQFASLAEEGWKVFPDPKSQWNQGYTVAKGAFCICLEHGEAEEAKKWLDRMIENNDELHNFDTELFHMKAKYHFETQEYQEALELWKQLVKKVGLRYFEGEDKKYLNFYRNPDSLLK</sequence>
<evidence type="ECO:0000313" key="2">
    <source>
        <dbReference type="Proteomes" id="UP001595916"/>
    </source>
</evidence>
<keyword evidence="2" id="KW-1185">Reference proteome</keyword>
<organism evidence="1 2">
    <name type="scientific">Filifactor villosus</name>
    <dbReference type="NCBI Taxonomy" id="29374"/>
    <lineage>
        <taxon>Bacteria</taxon>
        <taxon>Bacillati</taxon>
        <taxon>Bacillota</taxon>
        <taxon>Clostridia</taxon>
        <taxon>Peptostreptococcales</taxon>
        <taxon>Filifactoraceae</taxon>
        <taxon>Filifactor</taxon>
    </lineage>
</organism>
<name>A0ABV9QHI9_9FIRM</name>
<reference evidence="2" key="1">
    <citation type="journal article" date="2019" name="Int. J. Syst. Evol. Microbiol.">
        <title>The Global Catalogue of Microorganisms (GCM) 10K type strain sequencing project: providing services to taxonomists for standard genome sequencing and annotation.</title>
        <authorList>
            <consortium name="The Broad Institute Genomics Platform"/>
            <consortium name="The Broad Institute Genome Sequencing Center for Infectious Disease"/>
            <person name="Wu L."/>
            <person name="Ma J."/>
        </authorList>
    </citation>
    <scope>NUCLEOTIDE SEQUENCE [LARGE SCALE GENOMIC DNA]</scope>
    <source>
        <strain evidence="2">CCUG 46385</strain>
    </source>
</reference>
<evidence type="ECO:0008006" key="3">
    <source>
        <dbReference type="Google" id="ProtNLM"/>
    </source>
</evidence>
<gene>
    <name evidence="1" type="ORF">ACFO4R_01255</name>
</gene>
<dbReference type="Gene3D" id="1.25.40.10">
    <property type="entry name" value="Tetratricopeptide repeat domain"/>
    <property type="match status" value="1"/>
</dbReference>
<protein>
    <recommendedName>
        <fullName evidence="3">Tetratricopeptide repeat protein</fullName>
    </recommendedName>
</protein>
<dbReference type="EMBL" id="JBHSHL010000003">
    <property type="protein sequence ID" value="MFC4803698.1"/>
    <property type="molecule type" value="Genomic_DNA"/>
</dbReference>
<dbReference type="InterPro" id="IPR011990">
    <property type="entry name" value="TPR-like_helical_dom_sf"/>
</dbReference>
<comment type="caution">
    <text evidence="1">The sequence shown here is derived from an EMBL/GenBank/DDBJ whole genome shotgun (WGS) entry which is preliminary data.</text>
</comment>